<proteinExistence type="predicted"/>
<keyword evidence="1" id="KW-0677">Repeat</keyword>
<dbReference type="InterPro" id="IPR029058">
    <property type="entry name" value="AB_hydrolase_fold"/>
</dbReference>
<dbReference type="Pfam" id="PF24883">
    <property type="entry name" value="NPHP3_N"/>
    <property type="match status" value="1"/>
</dbReference>
<reference evidence="4" key="1">
    <citation type="journal article" date="2023" name="Mol. Phylogenet. Evol.">
        <title>Genome-scale phylogeny and comparative genomics of the fungal order Sordariales.</title>
        <authorList>
            <person name="Hensen N."/>
            <person name="Bonometti L."/>
            <person name="Westerberg I."/>
            <person name="Brannstrom I.O."/>
            <person name="Guillou S."/>
            <person name="Cros-Aarteil S."/>
            <person name="Calhoun S."/>
            <person name="Haridas S."/>
            <person name="Kuo A."/>
            <person name="Mondo S."/>
            <person name="Pangilinan J."/>
            <person name="Riley R."/>
            <person name="LaButti K."/>
            <person name="Andreopoulos B."/>
            <person name="Lipzen A."/>
            <person name="Chen C."/>
            <person name="Yan M."/>
            <person name="Daum C."/>
            <person name="Ng V."/>
            <person name="Clum A."/>
            <person name="Steindorff A."/>
            <person name="Ohm R.A."/>
            <person name="Martin F."/>
            <person name="Silar P."/>
            <person name="Natvig D.O."/>
            <person name="Lalanne C."/>
            <person name="Gautier V."/>
            <person name="Ament-Velasquez S.L."/>
            <person name="Kruys A."/>
            <person name="Hutchinson M.I."/>
            <person name="Powell A.J."/>
            <person name="Barry K."/>
            <person name="Miller A.N."/>
            <person name="Grigoriev I.V."/>
            <person name="Debuchy R."/>
            <person name="Gladieux P."/>
            <person name="Hiltunen Thoren M."/>
            <person name="Johannesson H."/>
        </authorList>
    </citation>
    <scope>NUCLEOTIDE SEQUENCE</scope>
    <source>
        <strain evidence="4">CBS 314.62</strain>
    </source>
</reference>
<gene>
    <name evidence="4" type="ORF">B0T22DRAFT_440978</name>
</gene>
<evidence type="ECO:0000313" key="4">
    <source>
        <dbReference type="EMBL" id="KAK3689501.1"/>
    </source>
</evidence>
<dbReference type="AlphaFoldDB" id="A0AAE0XBP3"/>
<dbReference type="Gene3D" id="3.40.50.300">
    <property type="entry name" value="P-loop containing nucleotide triphosphate hydrolases"/>
    <property type="match status" value="1"/>
</dbReference>
<sequence>MGTFGNGLQLVCTQAAAPALATSSPKEEAGTTAASKPWTAAVHGLGANPDYAWVWNPNNNPPGSDGYPSEWFNWLKEMLPMELSCRVMTFNYDSKWFMDAPQQRLPSISDTLMRSLQTKRDGDNKTRDRPLIWIGHSFGGNLIEQSTAGVVFLGTPHRGSPAATWGLLITSLAPPGLTTEDRILRELDVHSATLVDRLRDFSMWLFSESVPVLCCYETLTTDYSARAGALGNMVPLKQLVVPELSACIDGYRPMALHKDHLKINKFYGPDDPAFKAVYAWIKRVAKDEHVLSSRRHPVAIPADETATSGNLRKCLQEMREEFTAWGASETSQLLRLLGSPGIGKTMMSMFLASVLKGKVEKSPGQSFAYFFFDDKIQDRRTPIAMLRSLIWQILLQRNSLFRHMESDFEKHTTGNRFHDLFDSFFTLWRIFTNMVQDEDAGEVFVLVDALDECDASKRNPLLLGIRDLLQAASASGGKLKLLITSRPGIGDIESILKSVGVSLLMDSAKINDDLSSYIDSKVTELAQMKGYNQALEAKVKHAFKAQSGGTFLWVSLMVAELGRDDVLLHQVENRLKTLPSGLDNVYASILDRIPDSLQHVVQFNLRCMTAAIRPLTTIEIQAAFATSNATTTLSEDVEIYDDIFSACSSIIYKNGAKDHWGTETTVINFCHQSVKDFLSGAGSFHGNEKWYHSPVDHAHLVPFHCCWIYFNAEDCRLVKLLAFAFPKDDKSGVRHDISPTALSTWYYFWKLRDNLEREELRKYTFLHYAAQYWEDHVMSSYPSLSTGLAVDLTSIPSLCGAWLLSAAGQGSTKILEILLEHGASIDVEDRWGNTPLIEAVKYRRDAMTQFLCTQISQGWGQ</sequence>
<dbReference type="PANTHER" id="PTHR10039">
    <property type="entry name" value="AMELOGENIN"/>
    <property type="match status" value="1"/>
</dbReference>
<dbReference type="InterPro" id="IPR027417">
    <property type="entry name" value="P-loop_NTPase"/>
</dbReference>
<feature type="domain" description="NACHT" evidence="3">
    <location>
        <begin position="332"/>
        <end position="488"/>
    </location>
</feature>
<dbReference type="PANTHER" id="PTHR10039:SF14">
    <property type="entry name" value="NACHT DOMAIN-CONTAINING PROTEIN"/>
    <property type="match status" value="1"/>
</dbReference>
<evidence type="ECO:0000259" key="3">
    <source>
        <dbReference type="PROSITE" id="PS50837"/>
    </source>
</evidence>
<evidence type="ECO:0000256" key="2">
    <source>
        <dbReference type="PROSITE-ProRule" id="PRU00023"/>
    </source>
</evidence>
<protein>
    <recommendedName>
        <fullName evidence="3">NACHT domain-containing protein</fullName>
    </recommendedName>
</protein>
<reference evidence="4" key="2">
    <citation type="submission" date="2023-06" db="EMBL/GenBank/DDBJ databases">
        <authorList>
            <consortium name="Lawrence Berkeley National Laboratory"/>
            <person name="Haridas S."/>
            <person name="Hensen N."/>
            <person name="Bonometti L."/>
            <person name="Westerberg I."/>
            <person name="Brannstrom I.O."/>
            <person name="Guillou S."/>
            <person name="Cros-Aarteil S."/>
            <person name="Calhoun S."/>
            <person name="Kuo A."/>
            <person name="Mondo S."/>
            <person name="Pangilinan J."/>
            <person name="Riley R."/>
            <person name="Labutti K."/>
            <person name="Andreopoulos B."/>
            <person name="Lipzen A."/>
            <person name="Chen C."/>
            <person name="Yanf M."/>
            <person name="Daum C."/>
            <person name="Ng V."/>
            <person name="Clum A."/>
            <person name="Steindorff A."/>
            <person name="Ohm R."/>
            <person name="Martin F."/>
            <person name="Silar P."/>
            <person name="Natvig D."/>
            <person name="Lalanne C."/>
            <person name="Gautier V."/>
            <person name="Ament-Velasquez S.L."/>
            <person name="Kruys A."/>
            <person name="Hutchinson M.I."/>
            <person name="Powell A.J."/>
            <person name="Barry K."/>
            <person name="Miller A.N."/>
            <person name="Grigoriev I.V."/>
            <person name="Debuchy R."/>
            <person name="Gladieux P."/>
            <person name="Thoren M.H."/>
            <person name="Johannesson H."/>
        </authorList>
    </citation>
    <scope>NUCLEOTIDE SEQUENCE</scope>
    <source>
        <strain evidence="4">CBS 314.62</strain>
    </source>
</reference>
<keyword evidence="2" id="KW-0040">ANK repeat</keyword>
<organism evidence="4 5">
    <name type="scientific">Podospora appendiculata</name>
    <dbReference type="NCBI Taxonomy" id="314037"/>
    <lineage>
        <taxon>Eukaryota</taxon>
        <taxon>Fungi</taxon>
        <taxon>Dikarya</taxon>
        <taxon>Ascomycota</taxon>
        <taxon>Pezizomycotina</taxon>
        <taxon>Sordariomycetes</taxon>
        <taxon>Sordariomycetidae</taxon>
        <taxon>Sordariales</taxon>
        <taxon>Podosporaceae</taxon>
        <taxon>Podospora</taxon>
    </lineage>
</organism>
<dbReference type="Gene3D" id="1.25.40.20">
    <property type="entry name" value="Ankyrin repeat-containing domain"/>
    <property type="match status" value="1"/>
</dbReference>
<dbReference type="InterPro" id="IPR056884">
    <property type="entry name" value="NPHP3-like_N"/>
</dbReference>
<dbReference type="SUPFAM" id="SSF53474">
    <property type="entry name" value="alpha/beta-Hydrolases"/>
    <property type="match status" value="1"/>
</dbReference>
<dbReference type="Proteomes" id="UP001270362">
    <property type="component" value="Unassembled WGS sequence"/>
</dbReference>
<dbReference type="InterPro" id="IPR002110">
    <property type="entry name" value="Ankyrin_rpt"/>
</dbReference>
<name>A0AAE0XBP3_9PEZI</name>
<dbReference type="EMBL" id="JAULSO010000002">
    <property type="protein sequence ID" value="KAK3689501.1"/>
    <property type="molecule type" value="Genomic_DNA"/>
</dbReference>
<accession>A0AAE0XBP3</accession>
<keyword evidence="5" id="KW-1185">Reference proteome</keyword>
<feature type="repeat" description="ANK" evidence="2">
    <location>
        <begin position="803"/>
        <end position="830"/>
    </location>
</feature>
<evidence type="ECO:0000256" key="1">
    <source>
        <dbReference type="ARBA" id="ARBA00022737"/>
    </source>
</evidence>
<evidence type="ECO:0000313" key="5">
    <source>
        <dbReference type="Proteomes" id="UP001270362"/>
    </source>
</evidence>
<dbReference type="PROSITE" id="PS50837">
    <property type="entry name" value="NACHT"/>
    <property type="match status" value="1"/>
</dbReference>
<dbReference type="SUPFAM" id="SSF48403">
    <property type="entry name" value="Ankyrin repeat"/>
    <property type="match status" value="1"/>
</dbReference>
<dbReference type="InterPro" id="IPR036770">
    <property type="entry name" value="Ankyrin_rpt-contain_sf"/>
</dbReference>
<dbReference type="Gene3D" id="3.40.50.1820">
    <property type="entry name" value="alpha/beta hydrolase"/>
    <property type="match status" value="1"/>
</dbReference>
<comment type="caution">
    <text evidence="4">The sequence shown here is derived from an EMBL/GenBank/DDBJ whole genome shotgun (WGS) entry which is preliminary data.</text>
</comment>
<dbReference type="InterPro" id="IPR007111">
    <property type="entry name" value="NACHT_NTPase"/>
</dbReference>
<dbReference type="PROSITE" id="PS50088">
    <property type="entry name" value="ANK_REPEAT"/>
    <property type="match status" value="1"/>
</dbReference>